<evidence type="ECO:0000256" key="3">
    <source>
        <dbReference type="ARBA" id="ARBA00022989"/>
    </source>
</evidence>
<evidence type="ECO:0000259" key="7">
    <source>
        <dbReference type="PROSITE" id="PS50922"/>
    </source>
</evidence>
<evidence type="ECO:0000256" key="2">
    <source>
        <dbReference type="ARBA" id="ARBA00022692"/>
    </source>
</evidence>
<dbReference type="Proteomes" id="UP001281410">
    <property type="component" value="Unassembled WGS sequence"/>
</dbReference>
<proteinExistence type="predicted"/>
<feature type="transmembrane region" description="Helical" evidence="6">
    <location>
        <begin position="255"/>
        <end position="275"/>
    </location>
</feature>
<dbReference type="Pfam" id="PF03798">
    <property type="entry name" value="TRAM_LAG1_CLN8"/>
    <property type="match status" value="1"/>
</dbReference>
<feature type="transmembrane region" description="Helical" evidence="6">
    <location>
        <begin position="154"/>
        <end position="174"/>
    </location>
</feature>
<dbReference type="PANTHER" id="PTHR12560:SF49">
    <property type="entry name" value="CERAMIDE SYNTHASE 1 LOH3"/>
    <property type="match status" value="1"/>
</dbReference>
<name>A0AAE0AWL2_9ROSI</name>
<evidence type="ECO:0000256" key="4">
    <source>
        <dbReference type="ARBA" id="ARBA00023136"/>
    </source>
</evidence>
<feature type="domain" description="TLC" evidence="7">
    <location>
        <begin position="73"/>
        <end position="287"/>
    </location>
</feature>
<dbReference type="AlphaFoldDB" id="A0AAE0AWL2"/>
<keyword evidence="4 5" id="KW-0472">Membrane</keyword>
<dbReference type="GO" id="GO:0005789">
    <property type="term" value="C:endoplasmic reticulum membrane"/>
    <property type="evidence" value="ECO:0007669"/>
    <property type="project" value="UniProtKB-SubCell"/>
</dbReference>
<dbReference type="PROSITE" id="PS50922">
    <property type="entry name" value="TLC"/>
    <property type="match status" value="1"/>
</dbReference>
<comment type="caution">
    <text evidence="8">The sequence shown here is derived from an EMBL/GenBank/DDBJ whole genome shotgun (WGS) entry which is preliminary data.</text>
</comment>
<feature type="transmembrane region" description="Helical" evidence="6">
    <location>
        <begin position="209"/>
        <end position="234"/>
    </location>
</feature>
<keyword evidence="3 6" id="KW-1133">Transmembrane helix</keyword>
<gene>
    <name evidence="8" type="ORF">Dsin_005493</name>
</gene>
<organism evidence="8 9">
    <name type="scientific">Dipteronia sinensis</name>
    <dbReference type="NCBI Taxonomy" id="43782"/>
    <lineage>
        <taxon>Eukaryota</taxon>
        <taxon>Viridiplantae</taxon>
        <taxon>Streptophyta</taxon>
        <taxon>Embryophyta</taxon>
        <taxon>Tracheophyta</taxon>
        <taxon>Spermatophyta</taxon>
        <taxon>Magnoliopsida</taxon>
        <taxon>eudicotyledons</taxon>
        <taxon>Gunneridae</taxon>
        <taxon>Pentapetalae</taxon>
        <taxon>rosids</taxon>
        <taxon>malvids</taxon>
        <taxon>Sapindales</taxon>
        <taxon>Sapindaceae</taxon>
        <taxon>Hippocastanoideae</taxon>
        <taxon>Acereae</taxon>
        <taxon>Dipteronia</taxon>
    </lineage>
</organism>
<sequence>MGTWVHSVSVNWESESYPLVNDFVFLPFFVIFFPAIRLFLDRYVFEKLARRLIFGKGHTALDLRTRVKKKKLNKFKESAWKCVYFLSAELLALIVSYDEPWFTNTKFLWVGPRDQVWPDQKTKLKLKGLYMYVAGFYSYSIFALLFWETRRSDFGVSMGHHIATVILVLMSYIYRFTRVGSIVSALHDASDVFLEVAKMSKYSGCEWSASISFVLFVLSWTILRIIYFPCWILWSTSYEVLLNLDKEKHMVDGSTYYYLFNTLLFCLLVLNIYWWKLMVSMVVKQIYARGQVSDDVRSGKEPDSNTQITVHIVGNKAERELKSIILEFFFLYKIKK</sequence>
<feature type="transmembrane region" description="Helical" evidence="6">
    <location>
        <begin position="129"/>
        <end position="147"/>
    </location>
</feature>
<dbReference type="SMART" id="SM00724">
    <property type="entry name" value="TLC"/>
    <property type="match status" value="1"/>
</dbReference>
<evidence type="ECO:0000313" key="9">
    <source>
        <dbReference type="Proteomes" id="UP001281410"/>
    </source>
</evidence>
<dbReference type="InterPro" id="IPR006634">
    <property type="entry name" value="TLC-dom"/>
</dbReference>
<dbReference type="PANTHER" id="PTHR12560">
    <property type="entry name" value="LONGEVITY ASSURANCE FACTOR 1 LAG1"/>
    <property type="match status" value="1"/>
</dbReference>
<dbReference type="InterPro" id="IPR016439">
    <property type="entry name" value="Lag1/Lac1-like"/>
</dbReference>
<evidence type="ECO:0000256" key="1">
    <source>
        <dbReference type="ARBA" id="ARBA00004477"/>
    </source>
</evidence>
<dbReference type="EMBL" id="JANJYJ010000002">
    <property type="protein sequence ID" value="KAK3225631.1"/>
    <property type="molecule type" value="Genomic_DNA"/>
</dbReference>
<evidence type="ECO:0000256" key="6">
    <source>
        <dbReference type="SAM" id="Phobius"/>
    </source>
</evidence>
<evidence type="ECO:0000313" key="8">
    <source>
        <dbReference type="EMBL" id="KAK3225631.1"/>
    </source>
</evidence>
<dbReference type="GO" id="GO:0050291">
    <property type="term" value="F:sphingosine N-acyltransferase activity"/>
    <property type="evidence" value="ECO:0007669"/>
    <property type="project" value="InterPro"/>
</dbReference>
<reference evidence="8" key="1">
    <citation type="journal article" date="2023" name="Plant J.">
        <title>Genome sequences and population genomics provide insights into the demographic history, inbreeding, and mutation load of two 'living fossil' tree species of Dipteronia.</title>
        <authorList>
            <person name="Feng Y."/>
            <person name="Comes H.P."/>
            <person name="Chen J."/>
            <person name="Zhu S."/>
            <person name="Lu R."/>
            <person name="Zhang X."/>
            <person name="Li P."/>
            <person name="Qiu J."/>
            <person name="Olsen K.M."/>
            <person name="Qiu Y."/>
        </authorList>
    </citation>
    <scope>NUCLEOTIDE SEQUENCE</scope>
    <source>
        <strain evidence="8">NBL</strain>
    </source>
</reference>
<feature type="transmembrane region" description="Helical" evidence="6">
    <location>
        <begin position="20"/>
        <end position="40"/>
    </location>
</feature>
<comment type="subcellular location">
    <subcellularLocation>
        <location evidence="1">Endoplasmic reticulum membrane</location>
        <topology evidence="1">Multi-pass membrane protein</topology>
    </subcellularLocation>
</comment>
<keyword evidence="9" id="KW-1185">Reference proteome</keyword>
<dbReference type="PIRSF" id="PIRSF005225">
    <property type="entry name" value="LAG1_LAC1"/>
    <property type="match status" value="1"/>
</dbReference>
<evidence type="ECO:0000256" key="5">
    <source>
        <dbReference type="PROSITE-ProRule" id="PRU00205"/>
    </source>
</evidence>
<accession>A0AAE0AWL2</accession>
<protein>
    <recommendedName>
        <fullName evidence="7">TLC domain-containing protein</fullName>
    </recommendedName>
</protein>
<dbReference type="GO" id="GO:0046513">
    <property type="term" value="P:ceramide biosynthetic process"/>
    <property type="evidence" value="ECO:0007669"/>
    <property type="project" value="InterPro"/>
</dbReference>
<keyword evidence="2 5" id="KW-0812">Transmembrane</keyword>